<feature type="compositionally biased region" description="Polar residues" evidence="9">
    <location>
        <begin position="400"/>
        <end position="418"/>
    </location>
</feature>
<dbReference type="OrthoDB" id="75502at2759"/>
<evidence type="ECO:0000256" key="9">
    <source>
        <dbReference type="SAM" id="MobiDB-lite"/>
    </source>
</evidence>
<dbReference type="CDD" id="cd06685">
    <property type="entry name" value="PDZ7_GRIP1-2-like"/>
    <property type="match status" value="1"/>
</dbReference>
<evidence type="ECO:0000256" key="2">
    <source>
        <dbReference type="ARBA" id="ARBA00010940"/>
    </source>
</evidence>
<dbReference type="PROSITE" id="PS50106">
    <property type="entry name" value="PDZ"/>
    <property type="match status" value="6"/>
</dbReference>
<comment type="similarity">
    <text evidence="2 8">Belongs to the E2F/DP family.</text>
</comment>
<dbReference type="FunFam" id="1.10.10.10:FF:000008">
    <property type="entry name" value="E2F transcription factor 1"/>
    <property type="match status" value="1"/>
</dbReference>
<evidence type="ECO:0000259" key="10">
    <source>
        <dbReference type="PROSITE" id="PS50106"/>
    </source>
</evidence>
<dbReference type="InterPro" id="IPR001478">
    <property type="entry name" value="PDZ"/>
</dbReference>
<feature type="region of interest" description="Disordered" evidence="9">
    <location>
        <begin position="389"/>
        <end position="447"/>
    </location>
</feature>
<dbReference type="GO" id="GO:0003677">
    <property type="term" value="F:DNA binding"/>
    <property type="evidence" value="ECO:0007669"/>
    <property type="project" value="UniProtKB-KW"/>
</dbReference>
<feature type="compositionally biased region" description="Polar residues" evidence="9">
    <location>
        <begin position="783"/>
        <end position="792"/>
    </location>
</feature>
<dbReference type="GO" id="GO:0098887">
    <property type="term" value="P:neurotransmitter receptor transport, endosome to postsynaptic membrane"/>
    <property type="evidence" value="ECO:0007669"/>
    <property type="project" value="TreeGrafter"/>
</dbReference>
<dbReference type="PANTHER" id="PTHR46227:SF2">
    <property type="entry name" value="FI03335P"/>
    <property type="match status" value="1"/>
</dbReference>
<feature type="region of interest" description="Disordered" evidence="9">
    <location>
        <begin position="783"/>
        <end position="809"/>
    </location>
</feature>
<keyword evidence="4" id="KW-0677">Repeat</keyword>
<feature type="domain" description="PDZ" evidence="10">
    <location>
        <begin position="866"/>
        <end position="949"/>
    </location>
</feature>
<name>A0A7R9BFN4_9CRUS</name>
<accession>A0A7R9BFN4</accession>
<keyword evidence="6 8" id="KW-0238">DNA-binding</keyword>
<evidence type="ECO:0000313" key="11">
    <source>
        <dbReference type="EMBL" id="CAD7272822.1"/>
    </source>
</evidence>
<feature type="domain" description="PDZ" evidence="10">
    <location>
        <begin position="164"/>
        <end position="239"/>
    </location>
</feature>
<feature type="domain" description="PDZ" evidence="10">
    <location>
        <begin position="564"/>
        <end position="650"/>
    </location>
</feature>
<dbReference type="InterPro" id="IPR036034">
    <property type="entry name" value="PDZ_sf"/>
</dbReference>
<dbReference type="EMBL" id="OA882104">
    <property type="protein sequence ID" value="CAD7272822.1"/>
    <property type="molecule type" value="Genomic_DNA"/>
</dbReference>
<evidence type="ECO:0000256" key="7">
    <source>
        <dbReference type="ARBA" id="ARBA00023163"/>
    </source>
</evidence>
<evidence type="ECO:0000256" key="5">
    <source>
        <dbReference type="ARBA" id="ARBA00023015"/>
    </source>
</evidence>
<evidence type="ECO:0000256" key="1">
    <source>
        <dbReference type="ARBA" id="ARBA00004496"/>
    </source>
</evidence>
<feature type="domain" description="PDZ" evidence="10">
    <location>
        <begin position="456"/>
        <end position="550"/>
    </location>
</feature>
<dbReference type="Pfam" id="PF00595">
    <property type="entry name" value="PDZ"/>
    <property type="match status" value="5"/>
</dbReference>
<dbReference type="SUPFAM" id="SSF50156">
    <property type="entry name" value="PDZ domain-like"/>
    <property type="match status" value="6"/>
</dbReference>
<dbReference type="EMBL" id="CAJPEX010000067">
    <property type="protein sequence ID" value="CAG0912974.1"/>
    <property type="molecule type" value="Genomic_DNA"/>
</dbReference>
<dbReference type="GO" id="GO:0005667">
    <property type="term" value="C:transcription regulator complex"/>
    <property type="evidence" value="ECO:0007669"/>
    <property type="project" value="InterPro"/>
</dbReference>
<dbReference type="CDD" id="cd00136">
    <property type="entry name" value="PDZ_canonical"/>
    <property type="match status" value="1"/>
</dbReference>
<dbReference type="GO" id="GO:0005737">
    <property type="term" value="C:cytoplasm"/>
    <property type="evidence" value="ECO:0007669"/>
    <property type="project" value="UniProtKB-SubCell"/>
</dbReference>
<evidence type="ECO:0000256" key="8">
    <source>
        <dbReference type="RuleBase" id="RU003796"/>
    </source>
</evidence>
<feature type="region of interest" description="Disordered" evidence="9">
    <location>
        <begin position="1310"/>
        <end position="1347"/>
    </location>
</feature>
<dbReference type="GO" id="GO:0006355">
    <property type="term" value="P:regulation of DNA-templated transcription"/>
    <property type="evidence" value="ECO:0007669"/>
    <property type="project" value="InterPro"/>
</dbReference>
<organism evidence="11">
    <name type="scientific">Notodromas monacha</name>
    <dbReference type="NCBI Taxonomy" id="399045"/>
    <lineage>
        <taxon>Eukaryota</taxon>
        <taxon>Metazoa</taxon>
        <taxon>Ecdysozoa</taxon>
        <taxon>Arthropoda</taxon>
        <taxon>Crustacea</taxon>
        <taxon>Oligostraca</taxon>
        <taxon>Ostracoda</taxon>
        <taxon>Podocopa</taxon>
        <taxon>Podocopida</taxon>
        <taxon>Cypridocopina</taxon>
        <taxon>Cypridoidea</taxon>
        <taxon>Cyprididae</taxon>
        <taxon>Notodromas</taxon>
    </lineage>
</organism>
<dbReference type="Proteomes" id="UP000678499">
    <property type="component" value="Unassembled WGS sequence"/>
</dbReference>
<dbReference type="Gene3D" id="6.10.250.540">
    <property type="match status" value="1"/>
</dbReference>
<protein>
    <recommendedName>
        <fullName evidence="10">PDZ domain-containing protein</fullName>
    </recommendedName>
</protein>
<dbReference type="InterPro" id="IPR036388">
    <property type="entry name" value="WH-like_DNA-bd_sf"/>
</dbReference>
<proteinExistence type="inferred from homology"/>
<keyword evidence="7 8" id="KW-0804">Transcription</keyword>
<feature type="domain" description="PDZ" evidence="10">
    <location>
        <begin position="281"/>
        <end position="352"/>
    </location>
</feature>
<dbReference type="SUPFAM" id="SSF46785">
    <property type="entry name" value="Winged helix' DNA-binding domain"/>
    <property type="match status" value="1"/>
</dbReference>
<dbReference type="InterPro" id="IPR003316">
    <property type="entry name" value="E2F_WHTH_DNA-bd_dom"/>
</dbReference>
<keyword evidence="5 8" id="KW-0805">Transcription regulation</keyword>
<comment type="subcellular location">
    <subcellularLocation>
        <location evidence="1">Cytoplasm</location>
    </subcellularLocation>
    <subcellularLocation>
        <location evidence="8">Nucleus</location>
    </subcellularLocation>
</comment>
<dbReference type="GO" id="GO:0046983">
    <property type="term" value="F:protein dimerization activity"/>
    <property type="evidence" value="ECO:0007669"/>
    <property type="project" value="InterPro"/>
</dbReference>
<keyword evidence="8" id="KW-0539">Nucleus</keyword>
<dbReference type="Gene3D" id="2.30.42.10">
    <property type="match status" value="6"/>
</dbReference>
<dbReference type="PANTHER" id="PTHR46227">
    <property type="entry name" value="GLUTAMATE RECEPTOR-INTERACTING PROTEIN GRIP"/>
    <property type="match status" value="1"/>
</dbReference>
<dbReference type="GO" id="GO:0005634">
    <property type="term" value="C:nucleus"/>
    <property type="evidence" value="ECO:0007669"/>
    <property type="project" value="UniProtKB-SubCell"/>
</dbReference>
<dbReference type="InterPro" id="IPR036390">
    <property type="entry name" value="WH_DNA-bd_sf"/>
</dbReference>
<evidence type="ECO:0000256" key="3">
    <source>
        <dbReference type="ARBA" id="ARBA00022490"/>
    </source>
</evidence>
<feature type="domain" description="PDZ" evidence="10">
    <location>
        <begin position="58"/>
        <end position="142"/>
    </location>
</feature>
<dbReference type="InterPro" id="IPR032198">
    <property type="entry name" value="E2F_CC-MB"/>
</dbReference>
<dbReference type="Pfam" id="PF16421">
    <property type="entry name" value="E2F_CC-MB"/>
    <property type="match status" value="1"/>
</dbReference>
<dbReference type="InterPro" id="IPR037241">
    <property type="entry name" value="E2F-DP_heterodim"/>
</dbReference>
<evidence type="ECO:0000256" key="6">
    <source>
        <dbReference type="ARBA" id="ARBA00023125"/>
    </source>
</evidence>
<evidence type="ECO:0000256" key="4">
    <source>
        <dbReference type="ARBA" id="ARBA00022737"/>
    </source>
</evidence>
<gene>
    <name evidence="11" type="ORF">NMOB1V02_LOCUS740</name>
</gene>
<dbReference type="SMART" id="SM00228">
    <property type="entry name" value="PDZ"/>
    <property type="match status" value="6"/>
</dbReference>
<reference evidence="11" key="1">
    <citation type="submission" date="2020-11" db="EMBL/GenBank/DDBJ databases">
        <authorList>
            <person name="Tran Van P."/>
        </authorList>
    </citation>
    <scope>NUCLEOTIDE SEQUENCE</scope>
</reference>
<keyword evidence="12" id="KW-1185">Reference proteome</keyword>
<dbReference type="Pfam" id="PF02319">
    <property type="entry name" value="WHD_E2F_TDP"/>
    <property type="match status" value="1"/>
</dbReference>
<keyword evidence="3" id="KW-0963">Cytoplasm</keyword>
<sequence length="1347" mass="147494">MTLTNKGNAGMVQRSTSSAVHSVWSFMRSCVNLRHRDPYGLRAGGGLSYEDDTYGSFIVELEKSEEFPHWGLILAGGADRGAPVVVASLRRNSIADVSDSLQPGDFIMAVNGSLTDVLKHGDLIELLTASSLKLSLEVGYDMQPVLNLSSTKDAKKLTYAKAMQVRLSRPLGCGLGIILRGGYQEHTGRNYPLIVSYIRPGGAAADEGSIQVGDRVVAINGISLFQATLSDAVRILSSSDGIHETGRRQADVNRRHQMFTLTVEYDVDAIEEKSKAKGPLTVDIPCSSDGSSLGVQLGISFWDGASIVVEAVRPGSIVDRCGALHPGDRILMINGVAVEGIQVAEVNEILERRVLKPWKILIIPSHLLSGNPKIAGDWRFVSSRDMQKKSKSRRHSFSKPATNAPNEPQTNRSSSLTRSVRRDLSSKPPLAPRDSVMKRADSDPGTCKRLRSETHIVELWPDYRRDFDHGYYYGFTVSGKTFGEDGLLESPPVISAVDPQGSARRCGVIQEGDRILSVNGRAFASFSLESLCSAIAEMKPPLSIMLAFDISDPHSPAFGNFYVTIALNGRPPGVTFMRRFQMNESIREGGLRIDTIIVGSPAHRCGNLVPGDVITAVEDYNLNEFWADDEVIATMQSASDPVRVKVSREQQAAESGTVLDRVDGYLYKVGKGSNASLEKSVFDSWGSLFEQTCPKSPRAKTPSPSFSLTNTKRSLESLGSLASTRCNSAAGQNLSKSDVKVLEEENSSFAFDRAGANSASGIDSTNDPWEDLLRSLRAAGRSPSASCASLTSGKEKDIKSGPGKGSSFVKKESIEASDVASVGNRRDRYFCDVPDVVYPELARGGAQSSASARPETPEDSTVEILQVQLTKDPVYDDFGFSLSDGLSVPGVYVNRIRPNGPADVSGKIRPMDRILEVHGIDTRDLNCCMIVPLVASSGETLDVAVARKPGQTLQSSFRYLEDSRGDSPLARKPAGTEKFILCPNAEMSADLDVDISDPNGNQKRTEKSLGILTQRFVELLQTTQGGIIDLKQAAQKLEVRQKRRLYDITNVLEGIGLIRKCGKNFVQWRGGKLLRRPVEGSGSQGERSTALRDEIFAMRSESERLDSLIQMTSQSVKNMFDDEDFTRYCYVTPEDIQLKFPDDDEKVVLGVHSEQQSSVQVYQPMKVEVPGRGVFVRRKLSLKCEDGPIDMFLLNQDGLKKSKASKNASKLHWKKETPMKIKAEDVNDSEAFLGDLNCRNICQLLNGHFAKPENMDPEFDADDGDDVSFELPYLKHVVSPTEWFNRMMGVEEGSRNLFDIDVGPESPYFVEAPSDPAEHFPMDTTGQEASDKNSRSLAPQRRAAVED</sequence>
<dbReference type="SUPFAM" id="SSF144074">
    <property type="entry name" value="E2F-DP heterodimerization region"/>
    <property type="match status" value="1"/>
</dbReference>
<dbReference type="Gene3D" id="1.10.10.10">
    <property type="entry name" value="Winged helix-like DNA-binding domain superfamily/Winged helix DNA-binding domain"/>
    <property type="match status" value="1"/>
</dbReference>
<dbReference type="InterPro" id="IPR043545">
    <property type="entry name" value="GRIP1/2"/>
</dbReference>
<dbReference type="SMART" id="SM01372">
    <property type="entry name" value="E2F_TDP"/>
    <property type="match status" value="1"/>
</dbReference>
<evidence type="ECO:0000313" key="12">
    <source>
        <dbReference type="Proteomes" id="UP000678499"/>
    </source>
</evidence>